<dbReference type="Proteomes" id="UP000775213">
    <property type="component" value="Unassembled WGS sequence"/>
</dbReference>
<organism evidence="2 3">
    <name type="scientific">Dendrobium chrysotoxum</name>
    <name type="common">Orchid</name>
    <dbReference type="NCBI Taxonomy" id="161865"/>
    <lineage>
        <taxon>Eukaryota</taxon>
        <taxon>Viridiplantae</taxon>
        <taxon>Streptophyta</taxon>
        <taxon>Embryophyta</taxon>
        <taxon>Tracheophyta</taxon>
        <taxon>Spermatophyta</taxon>
        <taxon>Magnoliopsida</taxon>
        <taxon>Liliopsida</taxon>
        <taxon>Asparagales</taxon>
        <taxon>Orchidaceae</taxon>
        <taxon>Epidendroideae</taxon>
        <taxon>Malaxideae</taxon>
        <taxon>Dendrobiinae</taxon>
        <taxon>Dendrobium</taxon>
    </lineage>
</organism>
<comment type="caution">
    <text evidence="2">The sequence shown here is derived from an EMBL/GenBank/DDBJ whole genome shotgun (WGS) entry which is preliminary data.</text>
</comment>
<name>A0AAV7FY12_DENCH</name>
<accession>A0AAV7FY12</accession>
<feature type="transmembrane region" description="Helical" evidence="1">
    <location>
        <begin position="32"/>
        <end position="57"/>
    </location>
</feature>
<protein>
    <submittedName>
        <fullName evidence="2">Uncharacterized protein</fullName>
    </submittedName>
</protein>
<keyword evidence="1" id="KW-0812">Transmembrane</keyword>
<evidence type="ECO:0000256" key="1">
    <source>
        <dbReference type="SAM" id="Phobius"/>
    </source>
</evidence>
<keyword evidence="1" id="KW-0472">Membrane</keyword>
<reference evidence="2 3" key="1">
    <citation type="journal article" date="2021" name="Hortic Res">
        <title>Chromosome-scale assembly of the Dendrobium chrysotoxum genome enhances the understanding of orchid evolution.</title>
        <authorList>
            <person name="Zhang Y."/>
            <person name="Zhang G.Q."/>
            <person name="Zhang D."/>
            <person name="Liu X.D."/>
            <person name="Xu X.Y."/>
            <person name="Sun W.H."/>
            <person name="Yu X."/>
            <person name="Zhu X."/>
            <person name="Wang Z.W."/>
            <person name="Zhao X."/>
            <person name="Zhong W.Y."/>
            <person name="Chen H."/>
            <person name="Yin W.L."/>
            <person name="Huang T."/>
            <person name="Niu S.C."/>
            <person name="Liu Z.J."/>
        </authorList>
    </citation>
    <scope>NUCLEOTIDE SEQUENCE [LARGE SCALE GENOMIC DNA]</scope>
    <source>
        <strain evidence="2">Lindl</strain>
    </source>
</reference>
<dbReference type="EMBL" id="JAGFBR010000015">
    <property type="protein sequence ID" value="KAH0454499.1"/>
    <property type="molecule type" value="Genomic_DNA"/>
</dbReference>
<evidence type="ECO:0000313" key="2">
    <source>
        <dbReference type="EMBL" id="KAH0454499.1"/>
    </source>
</evidence>
<evidence type="ECO:0000313" key="3">
    <source>
        <dbReference type="Proteomes" id="UP000775213"/>
    </source>
</evidence>
<proteinExistence type="predicted"/>
<gene>
    <name evidence="2" type="ORF">IEQ34_016423</name>
</gene>
<dbReference type="AlphaFoldDB" id="A0AAV7FY12"/>
<keyword evidence="3" id="KW-1185">Reference proteome</keyword>
<sequence>MPFEYFFFYKPSLKLMLEPLFKFTASYNGKKLVFSLVVAYAFSFVLKGAANVISIHICVHNDSLKLVDFCLFFILYFRYSIVHLHNIIIIIIIII</sequence>
<feature type="transmembrane region" description="Helical" evidence="1">
    <location>
        <begin position="69"/>
        <end position="94"/>
    </location>
</feature>
<keyword evidence="1" id="KW-1133">Transmembrane helix</keyword>